<accession>A0A067SLC3</accession>
<feature type="signal peptide" evidence="1">
    <location>
        <begin position="1"/>
        <end position="20"/>
    </location>
</feature>
<keyword evidence="1" id="KW-0732">Signal</keyword>
<evidence type="ECO:0000256" key="1">
    <source>
        <dbReference type="SAM" id="SignalP"/>
    </source>
</evidence>
<dbReference type="InterPro" id="IPR049511">
    <property type="entry name" value="PGH-like_rpt"/>
</dbReference>
<dbReference type="Pfam" id="PF17660">
    <property type="entry name" value="BTRD1"/>
    <property type="match status" value="4"/>
</dbReference>
<proteinExistence type="predicted"/>
<dbReference type="STRING" id="685588.A0A067SLC3"/>
<protein>
    <recommendedName>
        <fullName evidence="4">Enterotoxin</fullName>
    </recommendedName>
</protein>
<name>A0A067SLC3_GALM3</name>
<dbReference type="EMBL" id="KL142395">
    <property type="protein sequence ID" value="KDR70827.1"/>
    <property type="molecule type" value="Genomic_DNA"/>
</dbReference>
<gene>
    <name evidence="2" type="ORF">GALMADRAFT_214214</name>
</gene>
<evidence type="ECO:0000313" key="3">
    <source>
        <dbReference type="Proteomes" id="UP000027222"/>
    </source>
</evidence>
<organism evidence="2 3">
    <name type="scientific">Galerina marginata (strain CBS 339.88)</name>
    <dbReference type="NCBI Taxonomy" id="685588"/>
    <lineage>
        <taxon>Eukaryota</taxon>
        <taxon>Fungi</taxon>
        <taxon>Dikarya</taxon>
        <taxon>Basidiomycota</taxon>
        <taxon>Agaricomycotina</taxon>
        <taxon>Agaricomycetes</taxon>
        <taxon>Agaricomycetidae</taxon>
        <taxon>Agaricales</taxon>
        <taxon>Agaricineae</taxon>
        <taxon>Strophariaceae</taxon>
        <taxon>Galerina</taxon>
    </lineage>
</organism>
<reference evidence="3" key="1">
    <citation type="journal article" date="2014" name="Proc. Natl. Acad. Sci. U.S.A.">
        <title>Extensive sampling of basidiomycete genomes demonstrates inadequacy of the white-rot/brown-rot paradigm for wood decay fungi.</title>
        <authorList>
            <person name="Riley R."/>
            <person name="Salamov A.A."/>
            <person name="Brown D.W."/>
            <person name="Nagy L.G."/>
            <person name="Floudas D."/>
            <person name="Held B.W."/>
            <person name="Levasseur A."/>
            <person name="Lombard V."/>
            <person name="Morin E."/>
            <person name="Otillar R."/>
            <person name="Lindquist E.A."/>
            <person name="Sun H."/>
            <person name="LaButti K.M."/>
            <person name="Schmutz J."/>
            <person name="Jabbour D."/>
            <person name="Luo H."/>
            <person name="Baker S.E."/>
            <person name="Pisabarro A.G."/>
            <person name="Walton J.D."/>
            <person name="Blanchette R.A."/>
            <person name="Henrissat B."/>
            <person name="Martin F."/>
            <person name="Cullen D."/>
            <person name="Hibbett D.S."/>
            <person name="Grigoriev I.V."/>
        </authorList>
    </citation>
    <scope>NUCLEOTIDE SEQUENCE [LARGE SCALE GENOMIC DNA]</scope>
    <source>
        <strain evidence="3">CBS 339.88</strain>
    </source>
</reference>
<sequence>MVKVNYLVPILGWLLATTGASPTTTVTPLVFKGPTQSNRTALSANGVPTFSAYANVNAAGHQTNFNSLSASGFRMISLSAYGQPPNHLYAAVWVQRSGPGYFAIHEASGSTFQAFFDAHAPNGFVSTFVTATGPPGAAIFAGVMEQNGVTNWFQLCDLTTDGYISQLNSAFANGYILKSFTEYGSTSERLFCGIWYHNDQNAPSTNFVDESYANYQLTFNNQITNPGFRPGYLSVSEDHLITSEFVNTNVGSWVARHGMTSSDLQTEFNNQLAAGLFPILMQGGGTGANINFAAVFAQKDIPI</sequence>
<evidence type="ECO:0008006" key="4">
    <source>
        <dbReference type="Google" id="ProtNLM"/>
    </source>
</evidence>
<keyword evidence="3" id="KW-1185">Reference proteome</keyword>
<dbReference type="HOGENOM" id="CLU_918442_0_0_1"/>
<dbReference type="AlphaFoldDB" id="A0A067SLC3"/>
<dbReference type="Proteomes" id="UP000027222">
    <property type="component" value="Unassembled WGS sequence"/>
</dbReference>
<evidence type="ECO:0000313" key="2">
    <source>
        <dbReference type="EMBL" id="KDR70827.1"/>
    </source>
</evidence>
<dbReference type="OrthoDB" id="5946976at2759"/>
<feature type="chain" id="PRO_5001645883" description="Enterotoxin" evidence="1">
    <location>
        <begin position="21"/>
        <end position="303"/>
    </location>
</feature>